<dbReference type="InterPro" id="IPR042095">
    <property type="entry name" value="SUMF_sf"/>
</dbReference>
<organism evidence="2 3">
    <name type="scientific">Pelagibacterium halotolerans (strain DSM 22347 / JCM 15775 / CGMCC 1.7692 / B2)</name>
    <dbReference type="NCBI Taxonomy" id="1082931"/>
    <lineage>
        <taxon>Bacteria</taxon>
        <taxon>Pseudomonadati</taxon>
        <taxon>Pseudomonadota</taxon>
        <taxon>Alphaproteobacteria</taxon>
        <taxon>Hyphomicrobiales</taxon>
        <taxon>Devosiaceae</taxon>
        <taxon>Pelagibacterium</taxon>
    </lineage>
</organism>
<gene>
    <name evidence="2" type="ordered locus">KKY_157</name>
</gene>
<accession>G4R750</accession>
<name>G4R750_PELHB</name>
<sequence length="658" mass="74237">MIRPGFSPYIPRPIDGPAVVPLAPDADLSVLDEAKIFAAPDDPTDWPAWRAAITRWRDEARRRIGYDPHRYEAMAEPGPRIVEMVWLWDERLYDFTSGRFTVDAYIDAGDLEFGGFDAVVLWNAYPVLGIDARDHFSFFEDIPELPEVVANFQRRGVKVYFTYYPWETGSGPEAIERVTAIVERCGFDAVFLDSSKEASTRLRAALDTIDPRLPIECESRVPLAQIADQTMSWAQWFADSQVPGVLRAKWFERRHELHHIRRWNRSHLDELHSAWLNGTGVLVWPVVFGVWVGWNPRERAILAHMRRLYAENADHFISENWTPLADHPGPDTKIYASRWETRAGRLWTLVNRGGDYCGPLLLIEPNRKEQGLWVDLVSGEELAIERQADGHIALCGPIAAGAIACIVNRATLPPATEPDIASASSDFPARVTERVPPPLVPHEIAPEGMVPIDIPDGQLTVTYRLRETGLYGETPYVDEWKPLPPRLHQIATMTRPLFAHRIAIARDEVTNGQFAQFLSESAYRPIRSERFLAHWQDGAPRTGTENHPVTHIELDDARAYAAWAGLRLPTEDEWQLATQQGLLNRAHPMIWNLTESEHRDGRTRFAILKGGCAPLPKVSDWYVESGPLPPERSVKLLAMGAGLVRSPIIGFRCAADIG</sequence>
<protein>
    <recommendedName>
        <fullName evidence="1">Sulfatase-modifying factor enzyme-like domain-containing protein</fullName>
    </recommendedName>
</protein>
<reference evidence="2 3" key="1">
    <citation type="journal article" date="2012" name="J. Bacteriol.">
        <title>Complete genome sequence of Pelagibacterium halotolerans B2T.</title>
        <authorList>
            <person name="Huo Y.Y."/>
            <person name="Cheng H."/>
            <person name="Han X.F."/>
            <person name="Jiang X.W."/>
            <person name="Sun C."/>
            <person name="Zhang X.Q."/>
            <person name="Zhu X.F."/>
            <person name="Liu Y.F."/>
            <person name="Li P.F."/>
            <person name="Ni P.X."/>
            <person name="Wu M."/>
        </authorList>
    </citation>
    <scope>NUCLEOTIDE SEQUENCE [LARGE SCALE GENOMIC DNA]</scope>
    <source>
        <strain evidence="3">DSM 22347 / JCM 15775 / CGMCC 1.7692 / B2</strain>
    </source>
</reference>
<dbReference type="Proteomes" id="UP000008850">
    <property type="component" value="Chromosome"/>
</dbReference>
<evidence type="ECO:0000259" key="1">
    <source>
        <dbReference type="Pfam" id="PF03781"/>
    </source>
</evidence>
<keyword evidence="3" id="KW-1185">Reference proteome</keyword>
<proteinExistence type="predicted"/>
<dbReference type="InterPro" id="IPR051043">
    <property type="entry name" value="Sulfatase_Mod_Factor_Kinase"/>
</dbReference>
<dbReference type="PATRIC" id="fig|1082931.4.peg.157"/>
<dbReference type="eggNOG" id="COG1262">
    <property type="taxonomic scope" value="Bacteria"/>
</dbReference>
<dbReference type="HOGENOM" id="CLU_023607_0_0_5"/>
<evidence type="ECO:0000313" key="2">
    <source>
        <dbReference type="EMBL" id="AEQ50204.1"/>
    </source>
</evidence>
<feature type="domain" description="Sulfatase-modifying factor enzyme-like" evidence="1">
    <location>
        <begin position="495"/>
        <end position="589"/>
    </location>
</feature>
<dbReference type="SUPFAM" id="SSF56436">
    <property type="entry name" value="C-type lectin-like"/>
    <property type="match status" value="1"/>
</dbReference>
<dbReference type="Pfam" id="PF03781">
    <property type="entry name" value="FGE-sulfatase"/>
    <property type="match status" value="1"/>
</dbReference>
<dbReference type="PANTHER" id="PTHR23150:SF19">
    <property type="entry name" value="FORMYLGLYCINE-GENERATING ENZYME"/>
    <property type="match status" value="1"/>
</dbReference>
<dbReference type="GO" id="GO:0120147">
    <property type="term" value="F:formylglycine-generating oxidase activity"/>
    <property type="evidence" value="ECO:0007669"/>
    <property type="project" value="TreeGrafter"/>
</dbReference>
<dbReference type="RefSeq" id="WP_014129354.1">
    <property type="nucleotide sequence ID" value="NC_016078.1"/>
</dbReference>
<dbReference type="KEGG" id="phl:KKY_157"/>
<dbReference type="EMBL" id="CP003075">
    <property type="protein sequence ID" value="AEQ50204.1"/>
    <property type="molecule type" value="Genomic_DNA"/>
</dbReference>
<dbReference type="STRING" id="1082931.KKY_157"/>
<dbReference type="AlphaFoldDB" id="G4R750"/>
<evidence type="ECO:0000313" key="3">
    <source>
        <dbReference type="Proteomes" id="UP000008850"/>
    </source>
</evidence>
<dbReference type="PANTHER" id="PTHR23150">
    <property type="entry name" value="SULFATASE MODIFYING FACTOR 1, 2"/>
    <property type="match status" value="1"/>
</dbReference>
<dbReference type="Gene3D" id="3.90.1580.10">
    <property type="entry name" value="paralog of FGE (formylglycine-generating enzyme)"/>
    <property type="match status" value="1"/>
</dbReference>
<dbReference type="InterPro" id="IPR016187">
    <property type="entry name" value="CTDL_fold"/>
</dbReference>
<dbReference type="InterPro" id="IPR005532">
    <property type="entry name" value="SUMF_dom"/>
</dbReference>